<comment type="similarity">
    <text evidence="7">Belongs to the CobB/CbiA family.</text>
</comment>
<dbReference type="InterPro" id="IPR029062">
    <property type="entry name" value="Class_I_gatase-like"/>
</dbReference>
<evidence type="ECO:0000259" key="9">
    <source>
        <dbReference type="Pfam" id="PF07685"/>
    </source>
</evidence>
<evidence type="ECO:0000256" key="4">
    <source>
        <dbReference type="ARBA" id="ARBA00022840"/>
    </source>
</evidence>
<evidence type="ECO:0000256" key="5">
    <source>
        <dbReference type="ARBA" id="ARBA00022842"/>
    </source>
</evidence>
<evidence type="ECO:0000313" key="11">
    <source>
        <dbReference type="Proteomes" id="UP001482513"/>
    </source>
</evidence>
<comment type="function">
    <text evidence="7">Catalyzes the ATP-dependent amidation of the two carboxylate groups at positions a and c of cobyrinate, using either L-glutamine or ammonia as the nitrogen source.</text>
</comment>
<comment type="caution">
    <text evidence="10">The sequence shown here is derived from an EMBL/GenBank/DDBJ whole genome shotgun (WGS) entry which is preliminary data.</text>
</comment>
<feature type="site" description="Increases nucleophilicity of active site Cys" evidence="7">
    <location>
        <position position="447"/>
    </location>
</feature>
<keyword evidence="11" id="KW-1185">Reference proteome</keyword>
<dbReference type="Pfam" id="PF07685">
    <property type="entry name" value="GATase_3"/>
    <property type="match status" value="1"/>
</dbReference>
<keyword evidence="2 7" id="KW-0436">Ligase</keyword>
<evidence type="ECO:0000313" key="10">
    <source>
        <dbReference type="EMBL" id="MEP0947534.1"/>
    </source>
</evidence>
<comment type="domain">
    <text evidence="7">Comprises of two domains. The C-terminal domain contains the binding site for glutamine and catalyzes the hydrolysis of this substrate to glutamate and ammonia. The N-terminal domain is anticipated to bind ATP and cobyrinate and catalyzes the ultimate synthesis of the diamide product. The ammonia produced via the glutaminase domain is probably translocated to the adjacent domain via a molecular tunnel, where it reacts with an activated intermediate.</text>
</comment>
<sequence length="472" mass="50956">MSTAASPGGLVIAGERSGVGKTTVTLALLAALAQKSPRVQSFKVGPDYIDPMFHQQATGRPCYNLDPILTSETYVQQCFAHRCQGADFALVEGVMGLFDGASGLSDVASTAHIARLLNLPVLLVVDCSRLSRSVLAIIHGYRTLDPRVKLAGVVLNRVGSDRHLELLTDAIAGINLSILGVLRRQTAIALPDRHLGLVPTAELPQLPDILTRLAHLGHTSFDWPALTPLLLADPTPPLSHPPYPLPLSHPPTPPPSHSPTPRIAIAQDPAFSFYYPDNLDILTALGAEIIPWSPLRDAQPPADADGLYFGGGFPEMFAAELAANQELRLTLNALIHQGLPVYAECGGLMYLATTLVDLNDNAWPMVGVLPTSVRMTGRLTLGYRHALAEQDSLLLQTGQTIWGHEFHRSEAETPSPSPLYQLKRYGATQRHATEGWGSHRIHASYLHLHWGGCPEVAQALVGACLQYRQGRA</sequence>
<name>A0ABV0K442_9CYAN</name>
<keyword evidence="7" id="KW-0169">Cobalamin biosynthesis</keyword>
<gene>
    <name evidence="7" type="primary">cbiA</name>
    <name evidence="10" type="ORF">NC992_11680</name>
</gene>
<keyword evidence="5 7" id="KW-0460">Magnesium</keyword>
<evidence type="ECO:0000259" key="8">
    <source>
        <dbReference type="Pfam" id="PF01656"/>
    </source>
</evidence>
<evidence type="ECO:0000256" key="6">
    <source>
        <dbReference type="ARBA" id="ARBA00022962"/>
    </source>
</evidence>
<dbReference type="CDD" id="cd05388">
    <property type="entry name" value="CobB_N"/>
    <property type="match status" value="1"/>
</dbReference>
<dbReference type="PROSITE" id="PS51274">
    <property type="entry name" value="GATASE_COBBQ"/>
    <property type="match status" value="1"/>
</dbReference>
<dbReference type="Gene3D" id="3.40.50.300">
    <property type="entry name" value="P-loop containing nucleotide triphosphate hydrolases"/>
    <property type="match status" value="1"/>
</dbReference>
<proteinExistence type="inferred from homology"/>
<dbReference type="SUPFAM" id="SSF52540">
    <property type="entry name" value="P-loop containing nucleoside triphosphate hydrolases"/>
    <property type="match status" value="1"/>
</dbReference>
<evidence type="ECO:0000256" key="2">
    <source>
        <dbReference type="ARBA" id="ARBA00022598"/>
    </source>
</evidence>
<dbReference type="Pfam" id="PF01656">
    <property type="entry name" value="CbiA"/>
    <property type="match status" value="1"/>
</dbReference>
<organism evidence="10 11">
    <name type="scientific">Leptolyngbya subtilissima DQ-A4</name>
    <dbReference type="NCBI Taxonomy" id="2933933"/>
    <lineage>
        <taxon>Bacteria</taxon>
        <taxon>Bacillati</taxon>
        <taxon>Cyanobacteriota</taxon>
        <taxon>Cyanophyceae</taxon>
        <taxon>Leptolyngbyales</taxon>
        <taxon>Leptolyngbyaceae</taxon>
        <taxon>Leptolyngbya group</taxon>
        <taxon>Leptolyngbya</taxon>
    </lineage>
</organism>
<accession>A0ABV0K442</accession>
<comment type="catalytic activity">
    <reaction evidence="7">
        <text>cob(II)yrinate + 2 L-glutamine + 2 ATP + 2 H2O = cob(II)yrinate a,c diamide + 2 L-glutamate + 2 ADP + 2 phosphate + 2 H(+)</text>
        <dbReference type="Rhea" id="RHEA:26289"/>
        <dbReference type="ChEBI" id="CHEBI:15377"/>
        <dbReference type="ChEBI" id="CHEBI:15378"/>
        <dbReference type="ChEBI" id="CHEBI:29985"/>
        <dbReference type="ChEBI" id="CHEBI:30616"/>
        <dbReference type="ChEBI" id="CHEBI:43474"/>
        <dbReference type="ChEBI" id="CHEBI:58359"/>
        <dbReference type="ChEBI" id="CHEBI:58537"/>
        <dbReference type="ChEBI" id="CHEBI:58894"/>
        <dbReference type="ChEBI" id="CHEBI:456216"/>
        <dbReference type="EC" id="6.3.5.11"/>
    </reaction>
</comment>
<dbReference type="HAMAP" id="MF_00027">
    <property type="entry name" value="CobB_CbiA"/>
    <property type="match status" value="1"/>
</dbReference>
<protein>
    <recommendedName>
        <fullName evidence="7">Cobyrinate a,c-diamide synthase</fullName>
        <ecNumber evidence="7">6.3.5.11</ecNumber>
    </recommendedName>
    <alternativeName>
        <fullName evidence="7">Cobyrinic acid a,c-diamide synthetase</fullName>
    </alternativeName>
</protein>
<dbReference type="InterPro" id="IPR027417">
    <property type="entry name" value="P-loop_NTPase"/>
</dbReference>
<comment type="cofactor">
    <cofactor evidence="1 7">
        <name>Mg(2+)</name>
        <dbReference type="ChEBI" id="CHEBI:18420"/>
    </cofactor>
</comment>
<dbReference type="NCBIfam" id="NF002204">
    <property type="entry name" value="PRK01077.1"/>
    <property type="match status" value="1"/>
</dbReference>
<dbReference type="CDD" id="cd03130">
    <property type="entry name" value="GATase1_CobB"/>
    <property type="match status" value="1"/>
</dbReference>
<feature type="domain" description="CobQ/CobB/MinD/ParA nucleotide binding" evidence="8">
    <location>
        <begin position="10"/>
        <end position="195"/>
    </location>
</feature>
<feature type="domain" description="CobB/CobQ-like glutamine amidotransferase" evidence="9">
    <location>
        <begin position="262"/>
        <end position="451"/>
    </location>
</feature>
<comment type="miscellaneous">
    <text evidence="7">The a and c carboxylates of cobyrinate are activated for nucleophilic attack via formation of a phosphorylated intermediate by ATP. CbiA catalyzes first the amidation of the c-carboxylate, and then that of the a-carboxylate.</text>
</comment>
<dbReference type="InterPro" id="IPR002586">
    <property type="entry name" value="CobQ/CobB/MinD/ParA_Nub-bd_dom"/>
</dbReference>
<dbReference type="RefSeq" id="WP_190702624.1">
    <property type="nucleotide sequence ID" value="NZ_JAMPKX010000004.1"/>
</dbReference>
<dbReference type="NCBIfam" id="TIGR00379">
    <property type="entry name" value="cobB"/>
    <property type="match status" value="1"/>
</dbReference>
<dbReference type="SUPFAM" id="SSF52317">
    <property type="entry name" value="Class I glutamine amidotransferase-like"/>
    <property type="match status" value="1"/>
</dbReference>
<keyword evidence="3 7" id="KW-0547">Nucleotide-binding</keyword>
<dbReference type="InterPro" id="IPR011698">
    <property type="entry name" value="GATase_3"/>
</dbReference>
<dbReference type="EC" id="6.3.5.11" evidence="7"/>
<keyword evidence="4 7" id="KW-0067">ATP-binding</keyword>
<keyword evidence="6 7" id="KW-0315">Glutamine amidotransferase</keyword>
<evidence type="ECO:0000256" key="3">
    <source>
        <dbReference type="ARBA" id="ARBA00022741"/>
    </source>
</evidence>
<evidence type="ECO:0000256" key="1">
    <source>
        <dbReference type="ARBA" id="ARBA00001946"/>
    </source>
</evidence>
<dbReference type="PANTHER" id="PTHR43873:SF1">
    <property type="entry name" value="COBYRINATE A,C-DIAMIDE SYNTHASE"/>
    <property type="match status" value="1"/>
</dbReference>
<dbReference type="InterPro" id="IPR004484">
    <property type="entry name" value="CbiA/CobB_synth"/>
</dbReference>
<feature type="active site" description="Nucleophile" evidence="7">
    <location>
        <position position="345"/>
    </location>
</feature>
<dbReference type="Proteomes" id="UP001482513">
    <property type="component" value="Unassembled WGS sequence"/>
</dbReference>
<dbReference type="Gene3D" id="3.40.50.880">
    <property type="match status" value="1"/>
</dbReference>
<dbReference type="EMBL" id="JAMPKX010000004">
    <property type="protein sequence ID" value="MEP0947534.1"/>
    <property type="molecule type" value="Genomic_DNA"/>
</dbReference>
<reference evidence="10 11" key="1">
    <citation type="submission" date="2022-04" db="EMBL/GenBank/DDBJ databases">
        <title>Positive selection, recombination, and allopatry shape intraspecific diversity of widespread and dominant cyanobacteria.</title>
        <authorList>
            <person name="Wei J."/>
            <person name="Shu W."/>
            <person name="Hu C."/>
        </authorList>
    </citation>
    <scope>NUCLEOTIDE SEQUENCE [LARGE SCALE GENOMIC DNA]</scope>
    <source>
        <strain evidence="10 11">DQ-A4</strain>
    </source>
</reference>
<dbReference type="PANTHER" id="PTHR43873">
    <property type="entry name" value="COBYRINATE A,C-DIAMIDE SYNTHASE"/>
    <property type="match status" value="1"/>
</dbReference>
<comment type="pathway">
    <text evidence="7">Cofactor biosynthesis; adenosylcobalamin biosynthesis; cob(II)yrinate a,c-diamide from sirohydrochlorin (anaerobic route): step 10/10.</text>
</comment>
<evidence type="ECO:0000256" key="7">
    <source>
        <dbReference type="HAMAP-Rule" id="MF_00027"/>
    </source>
</evidence>